<protein>
    <submittedName>
        <fullName evidence="1">Uncharacterized protein</fullName>
    </submittedName>
</protein>
<proteinExistence type="predicted"/>
<gene>
    <name evidence="1" type="ORF">RRG08_030957</name>
</gene>
<organism evidence="1 2">
    <name type="scientific">Elysia crispata</name>
    <name type="common">lettuce slug</name>
    <dbReference type="NCBI Taxonomy" id="231223"/>
    <lineage>
        <taxon>Eukaryota</taxon>
        <taxon>Metazoa</taxon>
        <taxon>Spiralia</taxon>
        <taxon>Lophotrochozoa</taxon>
        <taxon>Mollusca</taxon>
        <taxon>Gastropoda</taxon>
        <taxon>Heterobranchia</taxon>
        <taxon>Euthyneura</taxon>
        <taxon>Panpulmonata</taxon>
        <taxon>Sacoglossa</taxon>
        <taxon>Placobranchoidea</taxon>
        <taxon>Plakobranchidae</taxon>
        <taxon>Elysia</taxon>
    </lineage>
</organism>
<evidence type="ECO:0000313" key="1">
    <source>
        <dbReference type="EMBL" id="KAK3784167.1"/>
    </source>
</evidence>
<name>A0AAE1ACJ1_9GAST</name>
<reference evidence="1" key="1">
    <citation type="journal article" date="2023" name="G3 (Bethesda)">
        <title>A reference genome for the long-term kleptoplast-retaining sea slug Elysia crispata morphotype clarki.</title>
        <authorList>
            <person name="Eastman K.E."/>
            <person name="Pendleton A.L."/>
            <person name="Shaikh M.A."/>
            <person name="Suttiyut T."/>
            <person name="Ogas R."/>
            <person name="Tomko P."/>
            <person name="Gavelis G."/>
            <person name="Widhalm J.R."/>
            <person name="Wisecaver J.H."/>
        </authorList>
    </citation>
    <scope>NUCLEOTIDE SEQUENCE</scope>
    <source>
        <strain evidence="1">ECLA1</strain>
    </source>
</reference>
<dbReference type="AlphaFoldDB" id="A0AAE1ACJ1"/>
<dbReference type="Proteomes" id="UP001283361">
    <property type="component" value="Unassembled WGS sequence"/>
</dbReference>
<keyword evidence="2" id="KW-1185">Reference proteome</keyword>
<dbReference type="EMBL" id="JAWDGP010002306">
    <property type="protein sequence ID" value="KAK3784167.1"/>
    <property type="molecule type" value="Genomic_DNA"/>
</dbReference>
<accession>A0AAE1ACJ1</accession>
<sequence length="103" mass="11117">MSSIKETVIRTFCPEVSSSFGEYPLTCRAGEVKPWDSSQGVDSGWIGVSFHLSSTLLGTGLVSMIEKYSEIGDLTDKTASCVLGVPITKSRVHEPNSKYITAL</sequence>
<comment type="caution">
    <text evidence="1">The sequence shown here is derived from an EMBL/GenBank/DDBJ whole genome shotgun (WGS) entry which is preliminary data.</text>
</comment>
<evidence type="ECO:0000313" key="2">
    <source>
        <dbReference type="Proteomes" id="UP001283361"/>
    </source>
</evidence>